<dbReference type="EMBL" id="UINC01003202">
    <property type="protein sequence ID" value="SVA04226.1"/>
    <property type="molecule type" value="Genomic_DNA"/>
</dbReference>
<dbReference type="PROSITE" id="PS51318">
    <property type="entry name" value="TAT"/>
    <property type="match status" value="1"/>
</dbReference>
<gene>
    <name evidence="1" type="ORF">METZ01_LOCUS57080</name>
</gene>
<protein>
    <recommendedName>
        <fullName evidence="2">Transcriptional initiation protein Tat</fullName>
    </recommendedName>
</protein>
<sequence>MSKIPRRDALKQLISAPVAAGLAWTPAEARTARARADVARQEATSSQSTFTSNFLTQHEFATVTTLTEMILPADSRSGGASSAGVPEFIDFMMLDQPDRQRAMRNGLRWLDTECRQRFEQSFVDCSNEERASLLDDIAWPERTSENLEEGVRFFSNIRDLTATGFWTSQEGIDDLRYLGNRYLTNWQGCPPDALAKLGVRYED</sequence>
<organism evidence="1">
    <name type="scientific">marine metagenome</name>
    <dbReference type="NCBI Taxonomy" id="408172"/>
    <lineage>
        <taxon>unclassified sequences</taxon>
        <taxon>metagenomes</taxon>
        <taxon>ecological metagenomes</taxon>
    </lineage>
</organism>
<dbReference type="AlphaFoldDB" id="A0A381SJQ5"/>
<accession>A0A381SJQ5</accession>
<reference evidence="1" key="1">
    <citation type="submission" date="2018-05" db="EMBL/GenBank/DDBJ databases">
        <authorList>
            <person name="Lanie J.A."/>
            <person name="Ng W.-L."/>
            <person name="Kazmierczak K.M."/>
            <person name="Andrzejewski T.M."/>
            <person name="Davidsen T.M."/>
            <person name="Wayne K.J."/>
            <person name="Tettelin H."/>
            <person name="Glass J.I."/>
            <person name="Rusch D."/>
            <person name="Podicherti R."/>
            <person name="Tsui H.-C.T."/>
            <person name="Winkler M.E."/>
        </authorList>
    </citation>
    <scope>NUCLEOTIDE SEQUENCE</scope>
</reference>
<name>A0A381SJQ5_9ZZZZ</name>
<evidence type="ECO:0008006" key="2">
    <source>
        <dbReference type="Google" id="ProtNLM"/>
    </source>
</evidence>
<dbReference type="InterPro" id="IPR006311">
    <property type="entry name" value="TAT_signal"/>
</dbReference>
<proteinExistence type="predicted"/>
<evidence type="ECO:0000313" key="1">
    <source>
        <dbReference type="EMBL" id="SVA04226.1"/>
    </source>
</evidence>
<dbReference type="Pfam" id="PF13618">
    <property type="entry name" value="Gluconate_2-dh3"/>
    <property type="match status" value="1"/>
</dbReference>
<dbReference type="InterPro" id="IPR027056">
    <property type="entry name" value="Gluconate_2DH_su3"/>
</dbReference>